<comment type="caution">
    <text evidence="1">The sequence shown here is derived from an EMBL/GenBank/DDBJ whole genome shotgun (WGS) entry which is preliminary data.</text>
</comment>
<organism evidence="1 2">
    <name type="scientific">Acinetobacter gandensis</name>
    <dbReference type="NCBI Taxonomy" id="1443941"/>
    <lineage>
        <taxon>Bacteria</taxon>
        <taxon>Pseudomonadati</taxon>
        <taxon>Pseudomonadota</taxon>
        <taxon>Gammaproteobacteria</taxon>
        <taxon>Moraxellales</taxon>
        <taxon>Moraxellaceae</taxon>
        <taxon>Acinetobacter</taxon>
    </lineage>
</organism>
<evidence type="ECO:0000313" key="1">
    <source>
        <dbReference type="EMBL" id="OBX27527.1"/>
    </source>
</evidence>
<dbReference type="EMBL" id="LZDS01000029">
    <property type="protein sequence ID" value="OBX27527.1"/>
    <property type="molecule type" value="Genomic_DNA"/>
</dbReference>
<name>A0A1A7R9Y3_9GAMM</name>
<gene>
    <name evidence="1" type="ORF">A9J31_09865</name>
</gene>
<accession>A0A1A7R9Y3</accession>
<reference evidence="2" key="1">
    <citation type="submission" date="2016-06" db="EMBL/GenBank/DDBJ databases">
        <authorList>
            <person name="Radolfova-Krizova L."/>
            <person name="Nemec A."/>
        </authorList>
    </citation>
    <scope>NUCLEOTIDE SEQUENCE [LARGE SCALE GENOMIC DNA]</scope>
    <source>
        <strain evidence="2">ANC 4275</strain>
    </source>
</reference>
<dbReference type="AlphaFoldDB" id="A0A1A7R9Y3"/>
<evidence type="ECO:0000313" key="2">
    <source>
        <dbReference type="Proteomes" id="UP000185753"/>
    </source>
</evidence>
<proteinExistence type="predicted"/>
<sequence length="70" mass="8138">MIQDGCLICLYDGIYLIYEGVIYTNFKAFMSDFEKFRTLMLIKFGVFIQEIAFRKYFDVSGEVGLAINLT</sequence>
<dbReference type="RefSeq" id="WP_067767293.1">
    <property type="nucleotide sequence ID" value="NZ_CP183909.1"/>
</dbReference>
<protein>
    <submittedName>
        <fullName evidence="1">Uncharacterized protein</fullName>
    </submittedName>
</protein>
<keyword evidence="2" id="KW-1185">Reference proteome</keyword>
<dbReference type="Proteomes" id="UP000185753">
    <property type="component" value="Unassembled WGS sequence"/>
</dbReference>